<dbReference type="Pfam" id="PF08244">
    <property type="entry name" value="Glyco_hydro_32C"/>
    <property type="match status" value="1"/>
</dbReference>
<dbReference type="CDD" id="cd18622">
    <property type="entry name" value="GH32_Inu-like"/>
    <property type="match status" value="1"/>
</dbReference>
<comment type="caution">
    <text evidence="9">The sequence shown here is derived from an EMBL/GenBank/DDBJ whole genome shotgun (WGS) entry which is preliminary data.</text>
</comment>
<keyword evidence="2 4" id="KW-0378">Hydrolase</keyword>
<dbReference type="InterPro" id="IPR001362">
    <property type="entry name" value="Glyco_hydro_32"/>
</dbReference>
<dbReference type="InterPro" id="IPR010496">
    <property type="entry name" value="AL/BT2_dom"/>
</dbReference>
<dbReference type="SUPFAM" id="SSF75005">
    <property type="entry name" value="Arabinanase/levansucrase/invertase"/>
    <property type="match status" value="1"/>
</dbReference>
<dbReference type="Pfam" id="PF00251">
    <property type="entry name" value="Glyco_hydro_32N"/>
    <property type="match status" value="1"/>
</dbReference>
<dbReference type="InterPro" id="IPR023296">
    <property type="entry name" value="Glyco_hydro_beta-prop_sf"/>
</dbReference>
<evidence type="ECO:0000313" key="10">
    <source>
        <dbReference type="Proteomes" id="UP000534286"/>
    </source>
</evidence>
<reference evidence="9 10" key="1">
    <citation type="submission" date="2020-08" db="EMBL/GenBank/DDBJ databases">
        <title>Sequencing the genomes of 1000 actinobacteria strains.</title>
        <authorList>
            <person name="Klenk H.-P."/>
        </authorList>
    </citation>
    <scope>NUCLEOTIDE SEQUENCE [LARGE SCALE GENOMIC DNA]</scope>
    <source>
        <strain evidence="9 10">DSM 43023</strain>
    </source>
</reference>
<keyword evidence="10" id="KW-1185">Reference proteome</keyword>
<dbReference type="PANTHER" id="PTHR42800">
    <property type="entry name" value="EXOINULINASE INUD (AFU_ORTHOLOGUE AFUA_5G00480)"/>
    <property type="match status" value="1"/>
</dbReference>
<protein>
    <submittedName>
        <fullName evidence="9">Fructan beta-fructosidase</fullName>
        <ecNumber evidence="9">3.2.1.80</ecNumber>
    </submittedName>
</protein>
<dbReference type="EMBL" id="JACHJU010000005">
    <property type="protein sequence ID" value="MBB4943197.1"/>
    <property type="molecule type" value="Genomic_DNA"/>
</dbReference>
<gene>
    <name evidence="9" type="ORF">FHR32_007597</name>
</gene>
<dbReference type="Gene3D" id="2.60.120.560">
    <property type="entry name" value="Exo-inulinase, domain 1"/>
    <property type="match status" value="2"/>
</dbReference>
<dbReference type="Gene3D" id="2.115.10.20">
    <property type="entry name" value="Glycosyl hydrolase domain, family 43"/>
    <property type="match status" value="1"/>
</dbReference>
<evidence type="ECO:0000259" key="8">
    <source>
        <dbReference type="Pfam" id="PF08244"/>
    </source>
</evidence>
<dbReference type="GO" id="GO:0004575">
    <property type="term" value="F:sucrose alpha-glucosidase activity"/>
    <property type="evidence" value="ECO:0007669"/>
    <property type="project" value="TreeGrafter"/>
</dbReference>
<dbReference type="PANTHER" id="PTHR42800:SF1">
    <property type="entry name" value="EXOINULINASE INUD (AFU_ORTHOLOGUE AFUA_5G00480)"/>
    <property type="match status" value="1"/>
</dbReference>
<evidence type="ECO:0000259" key="6">
    <source>
        <dbReference type="Pfam" id="PF00251"/>
    </source>
</evidence>
<comment type="similarity">
    <text evidence="1 4">Belongs to the glycosyl hydrolase 32 family.</text>
</comment>
<evidence type="ECO:0000256" key="3">
    <source>
        <dbReference type="ARBA" id="ARBA00023295"/>
    </source>
</evidence>
<dbReference type="InterPro" id="IPR013320">
    <property type="entry name" value="ConA-like_dom_sf"/>
</dbReference>
<feature type="domain" description="3-keto-alpha-glucoside-1,2-lyase/3-keto-2-hydroxy-glucal hydratase" evidence="7">
    <location>
        <begin position="504"/>
        <end position="657"/>
    </location>
</feature>
<dbReference type="InterPro" id="IPR013148">
    <property type="entry name" value="Glyco_hydro_32_N"/>
</dbReference>
<keyword evidence="5" id="KW-0732">Signal</keyword>
<keyword evidence="3 4" id="KW-0326">Glycosidase</keyword>
<feature type="chain" id="PRO_5030569303" evidence="5">
    <location>
        <begin position="30"/>
        <end position="658"/>
    </location>
</feature>
<name>A0A7W7WD03_9ACTN</name>
<feature type="signal peptide" evidence="5">
    <location>
        <begin position="1"/>
        <end position="29"/>
    </location>
</feature>
<evidence type="ECO:0000256" key="5">
    <source>
        <dbReference type="SAM" id="SignalP"/>
    </source>
</evidence>
<accession>A0A7W7WD03</accession>
<dbReference type="GO" id="GO:0051669">
    <property type="term" value="F:fructan beta-fructosidase activity"/>
    <property type="evidence" value="ECO:0007669"/>
    <property type="project" value="UniProtKB-EC"/>
</dbReference>
<evidence type="ECO:0000259" key="7">
    <source>
        <dbReference type="Pfam" id="PF06439"/>
    </source>
</evidence>
<dbReference type="GO" id="GO:0005737">
    <property type="term" value="C:cytoplasm"/>
    <property type="evidence" value="ECO:0007669"/>
    <property type="project" value="TreeGrafter"/>
</dbReference>
<dbReference type="EC" id="3.2.1.80" evidence="9"/>
<dbReference type="RefSeq" id="WP_184759103.1">
    <property type="nucleotide sequence ID" value="NZ_BAABEK010000038.1"/>
</dbReference>
<dbReference type="InterPro" id="IPR013189">
    <property type="entry name" value="Glyco_hydro_32_C"/>
</dbReference>
<dbReference type="Pfam" id="PF06439">
    <property type="entry name" value="3keto-disac_hyd"/>
    <property type="match status" value="1"/>
</dbReference>
<dbReference type="PROSITE" id="PS00609">
    <property type="entry name" value="GLYCOSYL_HYDROL_F32"/>
    <property type="match status" value="1"/>
</dbReference>
<dbReference type="InterPro" id="IPR018053">
    <property type="entry name" value="Glyco_hydro_32_AS"/>
</dbReference>
<evidence type="ECO:0000256" key="1">
    <source>
        <dbReference type="ARBA" id="ARBA00009902"/>
    </source>
</evidence>
<dbReference type="SUPFAM" id="SSF49899">
    <property type="entry name" value="Concanavalin A-like lectins/glucanases"/>
    <property type="match status" value="1"/>
</dbReference>
<dbReference type="Proteomes" id="UP000534286">
    <property type="component" value="Unassembled WGS sequence"/>
</dbReference>
<evidence type="ECO:0000256" key="4">
    <source>
        <dbReference type="RuleBase" id="RU362110"/>
    </source>
</evidence>
<organism evidence="9 10">
    <name type="scientific">Streptosporangium album</name>
    <dbReference type="NCBI Taxonomy" id="47479"/>
    <lineage>
        <taxon>Bacteria</taxon>
        <taxon>Bacillati</taxon>
        <taxon>Actinomycetota</taxon>
        <taxon>Actinomycetes</taxon>
        <taxon>Streptosporangiales</taxon>
        <taxon>Streptosporangiaceae</taxon>
        <taxon>Streptosporangium</taxon>
    </lineage>
</organism>
<evidence type="ECO:0000313" key="9">
    <source>
        <dbReference type="EMBL" id="MBB4943197.1"/>
    </source>
</evidence>
<sequence>MRRASPPQLVLILLTTLALLVPGISPAFAGDPADYPEYPYPTTSEGAYDEPYRGQFHFSPRGGWMNDPNAPLYYKGMYHLFFQHNPHGLGWDTMHWGHTTSPDLVHWTQQPITLEPGVHPGDLWSGAGVVDKDNTSGLKAGKKDDPIVVFTGTNGVTINYSTDGAKTFTSYDNGRKVVTPRGESRDPKVFWHQATRKWVMVVWSNEGGNGVDIYTSRNLLDWTFASRFAADWLFECPDMYPLPLDGGRTVKWVLNDASMEYVVGDFDGTRFATTWTAPQRMDRGRNDPGGTVYAPLTFNNMPKNRIVQIAWQPGNRGGSWTGNAGFPTELKLRTFSEGMRVVRNPVREISGIRTKGRSWSQRTITESPASNPLTGIAGDTYEITAEFDAAGATASEFGLLLHTRADGSYDRKVAYNRADQTLYGAPLAPENGRVTMHLLVDRGQLEIFGNDGKLSYSDNVNFTAGPDSQGISVYATGGKVKLVSLKYHDLERIWPPSTPGTNPGSNLAGPWRPVGGTWTSLADGKTGTTSGGNAFYLSSQTGSDFTYEGDLRPEAPGAAAALTFRASADLATHYTANIDTGGFVRLWRPGAVLADYHTTITPGTSYHLKVVASGPRIQVYFENSAEPVIDVTDTATASGYFGINVWNSTGTIRNATVS</sequence>
<proteinExistence type="inferred from homology"/>
<evidence type="ECO:0000256" key="2">
    <source>
        <dbReference type="ARBA" id="ARBA00022801"/>
    </source>
</evidence>
<feature type="domain" description="Glycosyl hydrolase family 32 C-terminal" evidence="8">
    <location>
        <begin position="348"/>
        <end position="488"/>
    </location>
</feature>
<feature type="domain" description="Glycosyl hydrolase family 32 N-terminal" evidence="6">
    <location>
        <begin position="57"/>
        <end position="334"/>
    </location>
</feature>
<dbReference type="SMART" id="SM00640">
    <property type="entry name" value="Glyco_32"/>
    <property type="match status" value="1"/>
</dbReference>
<dbReference type="AlphaFoldDB" id="A0A7W7WD03"/>
<dbReference type="GO" id="GO:0005987">
    <property type="term" value="P:sucrose catabolic process"/>
    <property type="evidence" value="ECO:0007669"/>
    <property type="project" value="TreeGrafter"/>
</dbReference>